<comment type="caution">
    <text evidence="1">The sequence shown here is derived from an EMBL/GenBank/DDBJ whole genome shotgun (WGS) entry which is preliminary data.</text>
</comment>
<evidence type="ECO:0000313" key="1">
    <source>
        <dbReference type="EMBL" id="GBP77657.1"/>
    </source>
</evidence>
<sequence length="114" mass="12826">MRRNSVEFLAINDPLDNKTSPLTLANIAMGARWCQARSFKVPYGMIPDFQLRNTDLQEVVKVFPSLKSKGITLYLSAKFLAPYCISNTLYSLAEYNSGASESSSLWLQWPQQTA</sequence>
<keyword evidence="2" id="KW-1185">Reference proteome</keyword>
<proteinExistence type="predicted"/>
<dbReference type="EMBL" id="BGZK01001341">
    <property type="protein sequence ID" value="GBP77657.1"/>
    <property type="molecule type" value="Genomic_DNA"/>
</dbReference>
<organism evidence="1 2">
    <name type="scientific">Eumeta variegata</name>
    <name type="common">Bagworm moth</name>
    <name type="synonym">Eumeta japonica</name>
    <dbReference type="NCBI Taxonomy" id="151549"/>
    <lineage>
        <taxon>Eukaryota</taxon>
        <taxon>Metazoa</taxon>
        <taxon>Ecdysozoa</taxon>
        <taxon>Arthropoda</taxon>
        <taxon>Hexapoda</taxon>
        <taxon>Insecta</taxon>
        <taxon>Pterygota</taxon>
        <taxon>Neoptera</taxon>
        <taxon>Endopterygota</taxon>
        <taxon>Lepidoptera</taxon>
        <taxon>Glossata</taxon>
        <taxon>Ditrysia</taxon>
        <taxon>Tineoidea</taxon>
        <taxon>Psychidae</taxon>
        <taxon>Oiketicinae</taxon>
        <taxon>Eumeta</taxon>
    </lineage>
</organism>
<name>A0A4C1YTB8_EUMVA</name>
<reference evidence="1 2" key="1">
    <citation type="journal article" date="2019" name="Commun. Biol.">
        <title>The bagworm genome reveals a unique fibroin gene that provides high tensile strength.</title>
        <authorList>
            <person name="Kono N."/>
            <person name="Nakamura H."/>
            <person name="Ohtoshi R."/>
            <person name="Tomita M."/>
            <person name="Numata K."/>
            <person name="Arakawa K."/>
        </authorList>
    </citation>
    <scope>NUCLEOTIDE SEQUENCE [LARGE SCALE GENOMIC DNA]</scope>
</reference>
<dbReference type="Proteomes" id="UP000299102">
    <property type="component" value="Unassembled WGS sequence"/>
</dbReference>
<evidence type="ECO:0000313" key="2">
    <source>
        <dbReference type="Proteomes" id="UP000299102"/>
    </source>
</evidence>
<gene>
    <name evidence="1" type="ORF">EVAR_57042_1</name>
</gene>
<dbReference type="AlphaFoldDB" id="A0A4C1YTB8"/>
<protein>
    <submittedName>
        <fullName evidence="1">Uncharacterized protein</fullName>
    </submittedName>
</protein>
<accession>A0A4C1YTB8</accession>